<evidence type="ECO:0000313" key="11">
    <source>
        <dbReference type="Proteomes" id="UP000039865"/>
    </source>
</evidence>
<dbReference type="Pfam" id="PF16499">
    <property type="entry name" value="Melibiase_2"/>
    <property type="match status" value="1"/>
</dbReference>
<dbReference type="Proteomes" id="UP000039865">
    <property type="component" value="Unassembled WGS sequence"/>
</dbReference>
<dbReference type="AlphaFoldDB" id="A0A078AA62"/>
<keyword evidence="6 8" id="KW-1015">Disulfide bond</keyword>
<keyword evidence="7 8" id="KW-0326">Glycosidase</keyword>
<dbReference type="PROSITE" id="PS00512">
    <property type="entry name" value="ALPHA_GALACTOSIDASE"/>
    <property type="match status" value="1"/>
</dbReference>
<evidence type="ECO:0000256" key="2">
    <source>
        <dbReference type="ARBA" id="ARBA00009743"/>
    </source>
</evidence>
<dbReference type="InterPro" id="IPR017853">
    <property type="entry name" value="GH"/>
</dbReference>
<dbReference type="EMBL" id="CCKQ01006395">
    <property type="protein sequence ID" value="CDW77703.1"/>
    <property type="molecule type" value="Genomic_DNA"/>
</dbReference>
<feature type="signal peptide" evidence="9">
    <location>
        <begin position="1"/>
        <end position="22"/>
    </location>
</feature>
<evidence type="ECO:0000256" key="9">
    <source>
        <dbReference type="SAM" id="SignalP"/>
    </source>
</evidence>
<dbReference type="InterPro" id="IPR002241">
    <property type="entry name" value="Glyco_hydro_27"/>
</dbReference>
<accession>A0A078AA62</accession>
<evidence type="ECO:0000256" key="6">
    <source>
        <dbReference type="ARBA" id="ARBA00023157"/>
    </source>
</evidence>
<keyword evidence="4 9" id="KW-0732">Signal</keyword>
<dbReference type="SUPFAM" id="SSF51445">
    <property type="entry name" value="(Trans)glycosidases"/>
    <property type="match status" value="1"/>
</dbReference>
<evidence type="ECO:0000256" key="5">
    <source>
        <dbReference type="ARBA" id="ARBA00022801"/>
    </source>
</evidence>
<comment type="catalytic activity">
    <reaction evidence="1 8">
        <text>Hydrolysis of terminal, non-reducing alpha-D-galactose residues in alpha-D-galactosides, including galactose oligosaccharides, galactomannans and galactolipids.</text>
        <dbReference type="EC" id="3.2.1.22"/>
    </reaction>
</comment>
<keyword evidence="11" id="KW-1185">Reference proteome</keyword>
<organism evidence="10 11">
    <name type="scientific">Stylonychia lemnae</name>
    <name type="common">Ciliate</name>
    <dbReference type="NCBI Taxonomy" id="5949"/>
    <lineage>
        <taxon>Eukaryota</taxon>
        <taxon>Sar</taxon>
        <taxon>Alveolata</taxon>
        <taxon>Ciliophora</taxon>
        <taxon>Intramacronucleata</taxon>
        <taxon>Spirotrichea</taxon>
        <taxon>Stichotrichia</taxon>
        <taxon>Sporadotrichida</taxon>
        <taxon>Oxytrichidae</taxon>
        <taxon>Stylonychinae</taxon>
        <taxon>Stylonychia</taxon>
    </lineage>
</organism>
<dbReference type="Gene3D" id="3.20.20.70">
    <property type="entry name" value="Aldolase class I"/>
    <property type="match status" value="1"/>
</dbReference>
<evidence type="ECO:0000256" key="4">
    <source>
        <dbReference type="ARBA" id="ARBA00022729"/>
    </source>
</evidence>
<feature type="chain" id="PRO_5001729280" description="Alpha-galactosidase" evidence="9">
    <location>
        <begin position="23"/>
        <end position="405"/>
    </location>
</feature>
<dbReference type="InterPro" id="IPR000111">
    <property type="entry name" value="Glyco_hydro_27/36_CS"/>
</dbReference>
<dbReference type="CDD" id="cd14792">
    <property type="entry name" value="GH27"/>
    <property type="match status" value="1"/>
</dbReference>
<comment type="similarity">
    <text evidence="2 8">Belongs to the glycosyl hydrolase 27 family.</text>
</comment>
<dbReference type="GO" id="GO:0005995">
    <property type="term" value="P:melibiose catabolic process"/>
    <property type="evidence" value="ECO:0007669"/>
    <property type="project" value="UniProtKB-ARBA"/>
</dbReference>
<dbReference type="PANTHER" id="PTHR11452:SF75">
    <property type="entry name" value="ALPHA-GALACTOSIDASE MEL1"/>
    <property type="match status" value="1"/>
</dbReference>
<evidence type="ECO:0000256" key="1">
    <source>
        <dbReference type="ARBA" id="ARBA00001255"/>
    </source>
</evidence>
<evidence type="ECO:0000313" key="10">
    <source>
        <dbReference type="EMBL" id="CDW77703.1"/>
    </source>
</evidence>
<evidence type="ECO:0000256" key="7">
    <source>
        <dbReference type="ARBA" id="ARBA00023295"/>
    </source>
</evidence>
<proteinExistence type="inferred from homology"/>
<sequence length="405" mass="45653">MGFNQKLTLSVAVLLFINQSSCLNNGLGKTPAMGWNTWNKYNCDISEDIIKQNAKKIVDLGLDKIGYVYINIDDCWQLADRDANGNVQADLTKFPNGMMAVGDYIHTLGLKFGIYSSAGTQTCQGKAGSLGFEKQDAQYYSNIGADYLKYDNCFNQGVQGKKRYTDMRDALNSTGRPIYYSICSWGTENIWEWGAETGNSWRTTLDIENFWASVKFNFNFNAQLADYSGSGSWNDPDMLEIGNNNLTIFEEKSHFALWCFLKAPLILGNDLVNMGPEVLAIISNQYLIDVNQNSVAQARCIMNCQQKSQVYHTQVHGNYPYDAILVMNWDNKEKSSVMIDFMTLGLAQYAYDKCDVFDMWAGSLIGTYQGRYFVNNVLPHNNVALKIQCKSFTAKDFLTSKSLLQ</sequence>
<reference evidence="10 11" key="1">
    <citation type="submission" date="2014-06" db="EMBL/GenBank/DDBJ databases">
        <authorList>
            <person name="Swart Estienne"/>
        </authorList>
    </citation>
    <scope>NUCLEOTIDE SEQUENCE [LARGE SCALE GENOMIC DNA]</scope>
    <source>
        <strain evidence="10 11">130c</strain>
    </source>
</reference>
<dbReference type="OrthoDB" id="5795902at2759"/>
<protein>
    <recommendedName>
        <fullName evidence="3 8">Alpha-galactosidase</fullName>
        <ecNumber evidence="3 8">3.2.1.22</ecNumber>
    </recommendedName>
    <alternativeName>
        <fullName evidence="8">Melibiase</fullName>
    </alternativeName>
</protein>
<dbReference type="Gene3D" id="2.60.40.1180">
    <property type="entry name" value="Golgi alpha-mannosidase II"/>
    <property type="match status" value="1"/>
</dbReference>
<dbReference type="PRINTS" id="PR00740">
    <property type="entry name" value="GLHYDRLASE27"/>
</dbReference>
<dbReference type="InterPro" id="IPR013785">
    <property type="entry name" value="Aldolase_TIM"/>
</dbReference>
<dbReference type="FunFam" id="3.20.20.70:FF:000202">
    <property type="entry name" value="Alpha-galactosidase"/>
    <property type="match status" value="1"/>
</dbReference>
<dbReference type="InParanoid" id="A0A078AA62"/>
<gene>
    <name evidence="10" type="primary">Contig11958.g12791</name>
    <name evidence="10" type="ORF">STYLEM_6668</name>
</gene>
<dbReference type="EC" id="3.2.1.22" evidence="3 8"/>
<dbReference type="InterPro" id="IPR013780">
    <property type="entry name" value="Glyco_hydro_b"/>
</dbReference>
<name>A0A078AA62_STYLE</name>
<dbReference type="GO" id="GO:0004557">
    <property type="term" value="F:alpha-galactosidase activity"/>
    <property type="evidence" value="ECO:0007669"/>
    <property type="project" value="UniProtKB-EC"/>
</dbReference>
<dbReference type="PANTHER" id="PTHR11452">
    <property type="entry name" value="ALPHA-GALACTOSIDASE/ALPHA-N-ACETYLGALACTOSAMINIDASE"/>
    <property type="match status" value="1"/>
</dbReference>
<evidence type="ECO:0000256" key="3">
    <source>
        <dbReference type="ARBA" id="ARBA00012755"/>
    </source>
</evidence>
<keyword evidence="5 8" id="KW-0378">Hydrolase</keyword>
<evidence type="ECO:0000256" key="8">
    <source>
        <dbReference type="RuleBase" id="RU361168"/>
    </source>
</evidence>
<dbReference type="OMA" id="NAYYCDI"/>